<dbReference type="PANTHER" id="PTHR35889">
    <property type="entry name" value="CYCLOINULO-OLIGOSACCHARIDE FRUCTANOTRANSFERASE-RELATED"/>
    <property type="match status" value="1"/>
</dbReference>
<dbReference type="Pfam" id="PF07587">
    <property type="entry name" value="PSD1"/>
    <property type="match status" value="1"/>
</dbReference>
<feature type="domain" description="DUF1553" evidence="3">
    <location>
        <begin position="510"/>
        <end position="763"/>
    </location>
</feature>
<dbReference type="Proteomes" id="UP000187735">
    <property type="component" value="Chromosome"/>
</dbReference>
<dbReference type="AlphaFoldDB" id="A0A1P8WPP3"/>
<feature type="domain" description="Cytochrome C Planctomycete-type" evidence="4">
    <location>
        <begin position="41"/>
        <end position="98"/>
    </location>
</feature>
<dbReference type="PANTHER" id="PTHR35889:SF3">
    <property type="entry name" value="F-BOX DOMAIN-CONTAINING PROTEIN"/>
    <property type="match status" value="1"/>
</dbReference>
<feature type="signal peptide" evidence="1">
    <location>
        <begin position="1"/>
        <end position="24"/>
    </location>
</feature>
<dbReference type="EMBL" id="CP017641">
    <property type="protein sequence ID" value="APZ96021.1"/>
    <property type="molecule type" value="Genomic_DNA"/>
</dbReference>
<evidence type="ECO:0000256" key="1">
    <source>
        <dbReference type="SAM" id="SignalP"/>
    </source>
</evidence>
<keyword evidence="6" id="KW-1185">Reference proteome</keyword>
<keyword evidence="1" id="KW-0732">Signal</keyword>
<feature type="chain" id="PRO_5012501452" evidence="1">
    <location>
        <begin position="25"/>
        <end position="808"/>
    </location>
</feature>
<dbReference type="STRING" id="1891926.Fuma_05684"/>
<organism evidence="5 6">
    <name type="scientific">Fuerstiella marisgermanici</name>
    <dbReference type="NCBI Taxonomy" id="1891926"/>
    <lineage>
        <taxon>Bacteria</taxon>
        <taxon>Pseudomonadati</taxon>
        <taxon>Planctomycetota</taxon>
        <taxon>Planctomycetia</taxon>
        <taxon>Planctomycetales</taxon>
        <taxon>Planctomycetaceae</taxon>
        <taxon>Fuerstiella</taxon>
    </lineage>
</organism>
<feature type="domain" description="DUF1549" evidence="2">
    <location>
        <begin position="157"/>
        <end position="364"/>
    </location>
</feature>
<dbReference type="KEGG" id="fmr:Fuma_05684"/>
<accession>A0A1P8WPP3</accession>
<evidence type="ECO:0000313" key="6">
    <source>
        <dbReference type="Proteomes" id="UP000187735"/>
    </source>
</evidence>
<dbReference type="InterPro" id="IPR011429">
    <property type="entry name" value="Cyt_c_Planctomycete-type"/>
</dbReference>
<dbReference type="InterPro" id="IPR022655">
    <property type="entry name" value="DUF1553"/>
</dbReference>
<dbReference type="Pfam" id="PF07583">
    <property type="entry name" value="PSCyt2"/>
    <property type="match status" value="1"/>
</dbReference>
<dbReference type="RefSeq" id="WP_083732396.1">
    <property type="nucleotide sequence ID" value="NZ_CP017641.1"/>
</dbReference>
<evidence type="ECO:0000259" key="4">
    <source>
        <dbReference type="Pfam" id="PF07635"/>
    </source>
</evidence>
<proteinExistence type="predicted"/>
<reference evidence="5 6" key="1">
    <citation type="journal article" date="2016" name="Front. Microbiol.">
        <title>Fuerstia marisgermanicae gen. nov., sp. nov., an Unusual Member of the Phylum Planctomycetes from the German Wadden Sea.</title>
        <authorList>
            <person name="Kohn T."/>
            <person name="Heuer A."/>
            <person name="Jogler M."/>
            <person name="Vollmers J."/>
            <person name="Boedeker C."/>
            <person name="Bunk B."/>
            <person name="Rast P."/>
            <person name="Borchert D."/>
            <person name="Glockner I."/>
            <person name="Freese H.M."/>
            <person name="Klenk H.P."/>
            <person name="Overmann J."/>
            <person name="Kaster A.K."/>
            <person name="Rohde M."/>
            <person name="Wiegand S."/>
            <person name="Jogler C."/>
        </authorList>
    </citation>
    <scope>NUCLEOTIDE SEQUENCE [LARGE SCALE GENOMIC DNA]</scope>
    <source>
        <strain evidence="5 6">NH11</strain>
    </source>
</reference>
<dbReference type="OrthoDB" id="127107at2"/>
<name>A0A1P8WPP3_9PLAN</name>
<dbReference type="Pfam" id="PF07635">
    <property type="entry name" value="PSCyt1"/>
    <property type="match status" value="1"/>
</dbReference>
<evidence type="ECO:0000259" key="2">
    <source>
        <dbReference type="Pfam" id="PF07583"/>
    </source>
</evidence>
<dbReference type="InterPro" id="IPR011444">
    <property type="entry name" value="DUF1549"/>
</dbReference>
<gene>
    <name evidence="5" type="ORF">Fuma_05684</name>
</gene>
<evidence type="ECO:0000259" key="3">
    <source>
        <dbReference type="Pfam" id="PF07587"/>
    </source>
</evidence>
<protein>
    <submittedName>
        <fullName evidence="5">Planctomycete cytochrome C</fullName>
    </submittedName>
</protein>
<evidence type="ECO:0000313" key="5">
    <source>
        <dbReference type="EMBL" id="APZ96021.1"/>
    </source>
</evidence>
<sequence length="808" mass="91378" precursor="true">MKSYLHILLVAFALQFAVTPRVSAADVNFQRDVAPILQTHCLRCHNERDQRGELSLQTSLSTFEGGESGEIITPGDAESSYLMDLIVPSGGTAEMPKREAPLEPEEIAVIRKWIESGAVWPDGVVLEPPVLWSLKPIQRPDVPEEIALLQQFPIRSPIDSFVAARLTEAGLTPAAEADRHTLIRRLYLDLAGLPPLPGAVELFVNDTSATAYENLVDDLLDSPHFGEQWGRHWLDLARYADSEGYLGDSERPHAWVYREWVINAINDDMPFDQFTIEQLAGDLLDEPTVEQKVATGFHRNTLRNTEAGVDLELYRTKEIVDRVNTTGMVWLGLTLGCAECHDHKNDPISQKEFYQLYAFFNNADEVGVTATRPWEIVEHKQKMDAWQPTWDKLLQELKGYESPDLTPEQQAEVAAVFKSYRKASHLSKIEKFYRTKDAGWKSLRARMTAHLEKRPAPLGTKARAFAERTKDRRETYIHVRGVYNRPGEVVELATPRVLPPLHSRGAEPDRFDLARWLFDESNPLTARVAANRIWHQLFGVGLVSTPNDFGTQGAKPSHPLLLDWLATEYRQLGWSRKALIREIVLSSTYRMSSASNSVPGQDDAGNLLLWRQNSFRVNAESVRDLHLTASGLLDRTIGRQGIRPPLPSFVTEVGRSVKWPVSKGSDRYRRGMYIFFKRTVPYPMLMTFDAPDANISCSRRERSNTPLQALTLLNDPVFYECAQELGRKAVERFPEQPEDTISLMFFRCLGRQPAEHELKTLMAAYHDLVALKAKESGVAADNLDHSGRDAMTTVARIVMNLDEFITRD</sequence>